<feature type="transmembrane region" description="Helical" evidence="7">
    <location>
        <begin position="374"/>
        <end position="392"/>
    </location>
</feature>
<accession>A0A3N6MFA0</accession>
<organism evidence="9 10">
    <name type="scientific">Natrarchaeobius chitinivorans</name>
    <dbReference type="NCBI Taxonomy" id="1679083"/>
    <lineage>
        <taxon>Archaea</taxon>
        <taxon>Methanobacteriati</taxon>
        <taxon>Methanobacteriota</taxon>
        <taxon>Stenosarchaea group</taxon>
        <taxon>Halobacteria</taxon>
        <taxon>Halobacteriales</taxon>
        <taxon>Natrialbaceae</taxon>
        <taxon>Natrarchaeobius</taxon>
    </lineage>
</organism>
<keyword evidence="3" id="KW-1003">Cell membrane</keyword>
<dbReference type="AlphaFoldDB" id="A0A3N6MFA0"/>
<comment type="subcellular location">
    <subcellularLocation>
        <location evidence="1">Cell membrane</location>
        <topology evidence="1">Multi-pass membrane protein</topology>
    </subcellularLocation>
</comment>
<evidence type="ECO:0000259" key="8">
    <source>
        <dbReference type="PROSITE" id="PS50850"/>
    </source>
</evidence>
<dbReference type="Pfam" id="PF07690">
    <property type="entry name" value="MFS_1"/>
    <property type="match status" value="2"/>
</dbReference>
<dbReference type="GO" id="GO:0005886">
    <property type="term" value="C:plasma membrane"/>
    <property type="evidence" value="ECO:0007669"/>
    <property type="project" value="UniProtKB-SubCell"/>
</dbReference>
<evidence type="ECO:0000256" key="7">
    <source>
        <dbReference type="SAM" id="Phobius"/>
    </source>
</evidence>
<feature type="transmembrane region" description="Helical" evidence="7">
    <location>
        <begin position="313"/>
        <end position="331"/>
    </location>
</feature>
<dbReference type="OrthoDB" id="117970at2157"/>
<dbReference type="PANTHER" id="PTHR23517">
    <property type="entry name" value="RESISTANCE PROTEIN MDTM, PUTATIVE-RELATED-RELATED"/>
    <property type="match status" value="1"/>
</dbReference>
<evidence type="ECO:0000313" key="9">
    <source>
        <dbReference type="EMBL" id="RQG94251.1"/>
    </source>
</evidence>
<dbReference type="InterPro" id="IPR011701">
    <property type="entry name" value="MFS"/>
</dbReference>
<feature type="transmembrane region" description="Helical" evidence="7">
    <location>
        <begin position="404"/>
        <end position="423"/>
    </location>
</feature>
<dbReference type="InterPro" id="IPR036259">
    <property type="entry name" value="MFS_trans_sf"/>
</dbReference>
<dbReference type="InterPro" id="IPR050171">
    <property type="entry name" value="MFS_Transporters"/>
</dbReference>
<feature type="transmembrane region" description="Helical" evidence="7">
    <location>
        <begin position="12"/>
        <end position="38"/>
    </location>
</feature>
<feature type="transmembrane region" description="Helical" evidence="7">
    <location>
        <begin position="44"/>
        <end position="69"/>
    </location>
</feature>
<dbReference type="SUPFAM" id="SSF103473">
    <property type="entry name" value="MFS general substrate transporter"/>
    <property type="match status" value="1"/>
</dbReference>
<reference evidence="9 10" key="1">
    <citation type="submission" date="2018-10" db="EMBL/GenBank/DDBJ databases">
        <title>Natrarchaeobius chitinivorans gen. nov., sp. nov., and Natrarchaeobius haloalkaliphilus sp. nov., alkaliphilic, chitin-utilizing haloarchaea from hypersaline alkaline lakes.</title>
        <authorList>
            <person name="Sorokin D.Y."/>
            <person name="Elcheninov A.G."/>
            <person name="Kostrikina N.A."/>
            <person name="Bale N.J."/>
            <person name="Sinninghe Damste J.S."/>
            <person name="Khijniak T.V."/>
            <person name="Kublanov I.V."/>
            <person name="Toshchakov S.V."/>
        </authorList>
    </citation>
    <scope>NUCLEOTIDE SEQUENCE [LARGE SCALE GENOMIC DNA]</scope>
    <source>
        <strain evidence="9 10">AArcht4T</strain>
    </source>
</reference>
<dbReference type="EMBL" id="REGA01000010">
    <property type="protein sequence ID" value="RQG94251.1"/>
    <property type="molecule type" value="Genomic_DNA"/>
</dbReference>
<sequence>MFGLARREMRFAFLISSTHLAQHFYLRLIPPLIPILAIVTEYPIWQLGLLVSVFYAGGGLSQAPLGVLADRYDRRAILPAGIGVSAACYMVFPFAPALGVVLPDLSLLGYTFEGGFLVMSGLMLVSGIGNAVVHPAGYPMISANVSSENKGKTLGIFGSSAKFGDAIPPLAIGALILVLAWDLILVILGLVGVLYSLALYVALGGDDYETVPETSEGTSDEESETKQRTDPRTYRYPMIVIFLFFVTKMFAANGVNTFVPAFVVAVYSYSFDVGGISLAPESVANFYFAALLICGAVSQLFLGALTDRFDPRLVLLGGVSVGTVVLVVLGSLDLSPVTLLLVMIVLGTSLWGISPARDALISEITPPEREGRTFGYFWTAVNLTGAMMPVLVGYLIETVGMREAFTMLALGTVLAGGTISLLFTSRVYRTGRETPIDADTTD</sequence>
<dbReference type="PANTHER" id="PTHR23517:SF3">
    <property type="entry name" value="INTEGRAL MEMBRANE TRANSPORT PROTEIN"/>
    <property type="match status" value="1"/>
</dbReference>
<comment type="caution">
    <text evidence="9">The sequence shown here is derived from an EMBL/GenBank/DDBJ whole genome shotgun (WGS) entry which is preliminary data.</text>
</comment>
<feature type="transmembrane region" description="Helical" evidence="7">
    <location>
        <begin position="170"/>
        <end position="203"/>
    </location>
</feature>
<dbReference type="RefSeq" id="WP_124196009.1">
    <property type="nucleotide sequence ID" value="NZ_REGA01000010.1"/>
</dbReference>
<name>A0A3N6MFA0_NATCH</name>
<proteinExistence type="predicted"/>
<dbReference type="PROSITE" id="PS50850">
    <property type="entry name" value="MFS"/>
    <property type="match status" value="1"/>
</dbReference>
<keyword evidence="6 7" id="KW-0472">Membrane</keyword>
<feature type="transmembrane region" description="Helical" evidence="7">
    <location>
        <begin position="76"/>
        <end position="95"/>
    </location>
</feature>
<dbReference type="Proteomes" id="UP000282323">
    <property type="component" value="Unassembled WGS sequence"/>
</dbReference>
<keyword evidence="2" id="KW-0813">Transport</keyword>
<evidence type="ECO:0000256" key="2">
    <source>
        <dbReference type="ARBA" id="ARBA00022448"/>
    </source>
</evidence>
<feature type="transmembrane region" description="Helical" evidence="7">
    <location>
        <begin position="286"/>
        <end position="306"/>
    </location>
</feature>
<evidence type="ECO:0000313" key="10">
    <source>
        <dbReference type="Proteomes" id="UP000282323"/>
    </source>
</evidence>
<dbReference type="GO" id="GO:0022857">
    <property type="term" value="F:transmembrane transporter activity"/>
    <property type="evidence" value="ECO:0007669"/>
    <property type="project" value="InterPro"/>
</dbReference>
<evidence type="ECO:0000256" key="6">
    <source>
        <dbReference type="ARBA" id="ARBA00023136"/>
    </source>
</evidence>
<protein>
    <submittedName>
        <fullName evidence="9">MFS transporter</fullName>
    </submittedName>
</protein>
<dbReference type="InterPro" id="IPR020846">
    <property type="entry name" value="MFS_dom"/>
</dbReference>
<feature type="transmembrane region" description="Helical" evidence="7">
    <location>
        <begin position="337"/>
        <end position="353"/>
    </location>
</feature>
<keyword evidence="4 7" id="KW-0812">Transmembrane</keyword>
<evidence type="ECO:0000256" key="5">
    <source>
        <dbReference type="ARBA" id="ARBA00022989"/>
    </source>
</evidence>
<keyword evidence="5 7" id="KW-1133">Transmembrane helix</keyword>
<evidence type="ECO:0000256" key="1">
    <source>
        <dbReference type="ARBA" id="ARBA00004651"/>
    </source>
</evidence>
<feature type="domain" description="Major facilitator superfamily (MFS) profile" evidence="8">
    <location>
        <begin position="1"/>
        <end position="429"/>
    </location>
</feature>
<evidence type="ECO:0000256" key="3">
    <source>
        <dbReference type="ARBA" id="ARBA00022475"/>
    </source>
</evidence>
<evidence type="ECO:0000256" key="4">
    <source>
        <dbReference type="ARBA" id="ARBA00022692"/>
    </source>
</evidence>
<feature type="transmembrane region" description="Helical" evidence="7">
    <location>
        <begin position="115"/>
        <end position="133"/>
    </location>
</feature>
<dbReference type="Gene3D" id="1.20.1250.20">
    <property type="entry name" value="MFS general substrate transporter like domains"/>
    <property type="match status" value="2"/>
</dbReference>
<keyword evidence="10" id="KW-1185">Reference proteome</keyword>
<gene>
    <name evidence="9" type="ORF">EA473_12850</name>
</gene>